<name>A0A380DYG4_STAAU</name>
<dbReference type="GO" id="GO:0016798">
    <property type="term" value="F:hydrolase activity, acting on glycosyl bonds"/>
    <property type="evidence" value="ECO:0007669"/>
    <property type="project" value="UniProtKB-KW"/>
</dbReference>
<evidence type="ECO:0000313" key="2">
    <source>
        <dbReference type="Proteomes" id="UP000255091"/>
    </source>
</evidence>
<protein>
    <submittedName>
        <fullName evidence="1">Immunodominant staphylococcal antigen A</fullName>
        <ecNumber evidence="1">3.2.-.-</ecNumber>
    </submittedName>
</protein>
<dbReference type="EC" id="3.2.-.-" evidence="1"/>
<keyword evidence="1" id="KW-0326">Glycosidase</keyword>
<accession>A0A380DYG4</accession>
<keyword evidence="1" id="KW-0378">Hydrolase</keyword>
<dbReference type="EMBL" id="UHAP01000001">
    <property type="protein sequence ID" value="SUK61544.1"/>
    <property type="molecule type" value="Genomic_DNA"/>
</dbReference>
<organism evidence="1 2">
    <name type="scientific">Staphylococcus aureus</name>
    <dbReference type="NCBI Taxonomy" id="1280"/>
    <lineage>
        <taxon>Bacteria</taxon>
        <taxon>Bacillati</taxon>
        <taxon>Bacillota</taxon>
        <taxon>Bacilli</taxon>
        <taxon>Bacillales</taxon>
        <taxon>Staphylococcaceae</taxon>
        <taxon>Staphylococcus</taxon>
    </lineage>
</organism>
<dbReference type="AlphaFoldDB" id="A0A380DYG4"/>
<dbReference type="Proteomes" id="UP000255091">
    <property type="component" value="Unassembled WGS sequence"/>
</dbReference>
<sequence>MKKTIMASSLAVALGVTGYAASTGHEAHAAEVNVDQAHLVDLAHNHPRSIKCSSNQRWCI</sequence>
<gene>
    <name evidence="1" type="primary">isaA_2</name>
    <name evidence="1" type="ORF">NCTC6133_03455</name>
</gene>
<reference evidence="1 2" key="1">
    <citation type="submission" date="2018-06" db="EMBL/GenBank/DDBJ databases">
        <authorList>
            <consortium name="Pathogen Informatics"/>
            <person name="Doyle S."/>
        </authorList>
    </citation>
    <scope>NUCLEOTIDE SEQUENCE [LARGE SCALE GENOMIC DNA]</scope>
    <source>
        <strain evidence="1 2">NCTC6133</strain>
    </source>
</reference>
<evidence type="ECO:0000313" key="1">
    <source>
        <dbReference type="EMBL" id="SUK61544.1"/>
    </source>
</evidence>
<proteinExistence type="predicted"/>